<keyword evidence="1" id="KW-0812">Transmembrane</keyword>
<feature type="transmembrane region" description="Helical" evidence="1">
    <location>
        <begin position="45"/>
        <end position="62"/>
    </location>
</feature>
<name>X1D7L7_9ZZZZ</name>
<dbReference type="Pfam" id="PF13347">
    <property type="entry name" value="MFS_2"/>
    <property type="match status" value="1"/>
</dbReference>
<feature type="transmembrane region" description="Helical" evidence="1">
    <location>
        <begin position="74"/>
        <end position="97"/>
    </location>
</feature>
<evidence type="ECO:0008006" key="3">
    <source>
        <dbReference type="Google" id="ProtNLM"/>
    </source>
</evidence>
<gene>
    <name evidence="2" type="ORF">S01H4_47664</name>
</gene>
<dbReference type="GO" id="GO:0005886">
    <property type="term" value="C:plasma membrane"/>
    <property type="evidence" value="ECO:0007669"/>
    <property type="project" value="TreeGrafter"/>
</dbReference>
<dbReference type="Gene3D" id="1.20.1250.20">
    <property type="entry name" value="MFS general substrate transporter like domains"/>
    <property type="match status" value="1"/>
</dbReference>
<dbReference type="GO" id="GO:0015293">
    <property type="term" value="F:symporter activity"/>
    <property type="evidence" value="ECO:0007669"/>
    <property type="project" value="InterPro"/>
</dbReference>
<dbReference type="InterPro" id="IPR036259">
    <property type="entry name" value="MFS_trans_sf"/>
</dbReference>
<feature type="transmembrane region" description="Helical" evidence="1">
    <location>
        <begin position="257"/>
        <end position="275"/>
    </location>
</feature>
<feature type="transmembrane region" description="Helical" evidence="1">
    <location>
        <begin position="6"/>
        <end position="24"/>
    </location>
</feature>
<sequence length="278" mass="30709">EHGGLSPLFAGLVVWVARIIDAFTDPGMGRLSDKTRWRIGRRRPYFLIGVLPFGFFFALMWLSVPFESELARFAYYSLTYVCVSLAMTCISVPYLALIPEMATGYDERTSLNTFRAVAAVLGTLAAVGMQRVTELLGGDSGAWALTAAITAVWLIVPWFAVYAVSFERPGYNTGKALGFIDGIRALAAHRTYRILSTLYILSRIAMDLIGTTLLLYFAYWIGRKGDFAPTMGLFLSIVVLALPAWLSASKNRDKRTLFIVGVAWWSAIQVALFLADSS</sequence>
<feature type="transmembrane region" description="Helical" evidence="1">
    <location>
        <begin position="109"/>
        <end position="129"/>
    </location>
</feature>
<dbReference type="PANTHER" id="PTHR11328">
    <property type="entry name" value="MAJOR FACILITATOR SUPERFAMILY DOMAIN-CONTAINING PROTEIN"/>
    <property type="match status" value="1"/>
</dbReference>
<feature type="transmembrane region" description="Helical" evidence="1">
    <location>
        <begin position="200"/>
        <end position="221"/>
    </location>
</feature>
<feature type="non-terminal residue" evidence="2">
    <location>
        <position position="278"/>
    </location>
</feature>
<organism evidence="2">
    <name type="scientific">marine sediment metagenome</name>
    <dbReference type="NCBI Taxonomy" id="412755"/>
    <lineage>
        <taxon>unclassified sequences</taxon>
        <taxon>metagenomes</taxon>
        <taxon>ecological metagenomes</taxon>
    </lineage>
</organism>
<keyword evidence="1" id="KW-0472">Membrane</keyword>
<proteinExistence type="predicted"/>
<dbReference type="GO" id="GO:0008643">
    <property type="term" value="P:carbohydrate transport"/>
    <property type="evidence" value="ECO:0007669"/>
    <property type="project" value="InterPro"/>
</dbReference>
<dbReference type="SUPFAM" id="SSF103473">
    <property type="entry name" value="MFS general substrate transporter"/>
    <property type="match status" value="1"/>
</dbReference>
<feature type="transmembrane region" description="Helical" evidence="1">
    <location>
        <begin position="141"/>
        <end position="165"/>
    </location>
</feature>
<reference evidence="2" key="1">
    <citation type="journal article" date="2014" name="Front. Microbiol.">
        <title>High frequency of phylogenetically diverse reductive dehalogenase-homologous genes in deep subseafloor sedimentary metagenomes.</title>
        <authorList>
            <person name="Kawai M."/>
            <person name="Futagami T."/>
            <person name="Toyoda A."/>
            <person name="Takaki Y."/>
            <person name="Nishi S."/>
            <person name="Hori S."/>
            <person name="Arai W."/>
            <person name="Tsubouchi T."/>
            <person name="Morono Y."/>
            <person name="Uchiyama I."/>
            <person name="Ito T."/>
            <person name="Fujiyama A."/>
            <person name="Inagaki F."/>
            <person name="Takami H."/>
        </authorList>
    </citation>
    <scope>NUCLEOTIDE SEQUENCE</scope>
    <source>
        <strain evidence="2">Expedition CK06-06</strain>
    </source>
</reference>
<feature type="transmembrane region" description="Helical" evidence="1">
    <location>
        <begin position="227"/>
        <end position="245"/>
    </location>
</feature>
<keyword evidence="1" id="KW-1133">Transmembrane helix</keyword>
<feature type="non-terminal residue" evidence="2">
    <location>
        <position position="1"/>
    </location>
</feature>
<dbReference type="PANTHER" id="PTHR11328:SF24">
    <property type="entry name" value="MAJOR FACILITATOR SUPERFAMILY (MFS) PROFILE DOMAIN-CONTAINING PROTEIN"/>
    <property type="match status" value="1"/>
</dbReference>
<evidence type="ECO:0000313" key="2">
    <source>
        <dbReference type="EMBL" id="GAH01074.1"/>
    </source>
</evidence>
<dbReference type="AlphaFoldDB" id="X1D7L7"/>
<accession>X1D7L7</accession>
<dbReference type="EMBL" id="BART01026785">
    <property type="protein sequence ID" value="GAH01074.1"/>
    <property type="molecule type" value="Genomic_DNA"/>
</dbReference>
<protein>
    <recommendedName>
        <fullName evidence="3">Major facilitator superfamily (MFS) profile domain-containing protein</fullName>
    </recommendedName>
</protein>
<evidence type="ECO:0000256" key="1">
    <source>
        <dbReference type="SAM" id="Phobius"/>
    </source>
</evidence>
<comment type="caution">
    <text evidence="2">The sequence shown here is derived from an EMBL/GenBank/DDBJ whole genome shotgun (WGS) entry which is preliminary data.</text>
</comment>
<dbReference type="InterPro" id="IPR039672">
    <property type="entry name" value="MFS_2"/>
</dbReference>